<evidence type="ECO:0000313" key="2">
    <source>
        <dbReference type="EMBL" id="OHA58108.1"/>
    </source>
</evidence>
<dbReference type="Proteomes" id="UP000177043">
    <property type="component" value="Unassembled WGS sequence"/>
</dbReference>
<accession>A0A1G2QCE2</accession>
<dbReference type="AlphaFoldDB" id="A0A1G2QCE2"/>
<reference evidence="2 3" key="1">
    <citation type="journal article" date="2016" name="Nat. Commun.">
        <title>Thousands of microbial genomes shed light on interconnected biogeochemical processes in an aquifer system.</title>
        <authorList>
            <person name="Anantharaman K."/>
            <person name="Brown C.T."/>
            <person name="Hug L.A."/>
            <person name="Sharon I."/>
            <person name="Castelle C.J."/>
            <person name="Probst A.J."/>
            <person name="Thomas B.C."/>
            <person name="Singh A."/>
            <person name="Wilkins M.J."/>
            <person name="Karaoz U."/>
            <person name="Brodie E.L."/>
            <person name="Williams K.H."/>
            <person name="Hubbard S.S."/>
            <person name="Banfield J.F."/>
        </authorList>
    </citation>
    <scope>NUCLEOTIDE SEQUENCE [LARGE SCALE GENOMIC DNA]</scope>
</reference>
<dbReference type="STRING" id="1802438.A2571_03660"/>
<gene>
    <name evidence="2" type="ORF">A2571_03660</name>
</gene>
<organism evidence="2 3">
    <name type="scientific">Candidatus Vogelbacteria bacterium RIFOXYD1_FULL_44_32</name>
    <dbReference type="NCBI Taxonomy" id="1802438"/>
    <lineage>
        <taxon>Bacteria</taxon>
        <taxon>Candidatus Vogeliibacteriota</taxon>
    </lineage>
</organism>
<name>A0A1G2QCE2_9BACT</name>
<keyword evidence="1" id="KW-0472">Membrane</keyword>
<feature type="transmembrane region" description="Helical" evidence="1">
    <location>
        <begin position="15"/>
        <end position="39"/>
    </location>
</feature>
<evidence type="ECO:0000256" key="1">
    <source>
        <dbReference type="SAM" id="Phobius"/>
    </source>
</evidence>
<keyword evidence="1" id="KW-1133">Transmembrane helix</keyword>
<feature type="transmembrane region" description="Helical" evidence="1">
    <location>
        <begin position="51"/>
        <end position="74"/>
    </location>
</feature>
<dbReference type="EMBL" id="MHTJ01000005">
    <property type="protein sequence ID" value="OHA58108.1"/>
    <property type="molecule type" value="Genomic_DNA"/>
</dbReference>
<sequence>MLETIFTYVSLARPIHLWLVFVIIIIYAGIMSVILIYHWQTFAPNNEAAKLAETVFGVVTGIILVCLAVVITIFSSQI</sequence>
<protein>
    <submittedName>
        <fullName evidence="2">Uncharacterized protein</fullName>
    </submittedName>
</protein>
<proteinExistence type="predicted"/>
<keyword evidence="1" id="KW-0812">Transmembrane</keyword>
<evidence type="ECO:0000313" key="3">
    <source>
        <dbReference type="Proteomes" id="UP000177043"/>
    </source>
</evidence>
<comment type="caution">
    <text evidence="2">The sequence shown here is derived from an EMBL/GenBank/DDBJ whole genome shotgun (WGS) entry which is preliminary data.</text>
</comment>